<feature type="transmembrane region" description="Helical" evidence="1">
    <location>
        <begin position="6"/>
        <end position="28"/>
    </location>
</feature>
<accession>A0A4R8DUT7</accession>
<gene>
    <name evidence="2" type="ORF">EDB95_1961</name>
</gene>
<protein>
    <submittedName>
        <fullName evidence="2">Uncharacterized protein</fullName>
    </submittedName>
</protein>
<comment type="caution">
    <text evidence="2">The sequence shown here is derived from an EMBL/GenBank/DDBJ whole genome shotgun (WGS) entry which is preliminary data.</text>
</comment>
<keyword evidence="1" id="KW-0812">Transmembrane</keyword>
<keyword evidence="3" id="KW-1185">Reference proteome</keyword>
<proteinExistence type="predicted"/>
<evidence type="ECO:0000313" key="2">
    <source>
        <dbReference type="EMBL" id="TDX00931.1"/>
    </source>
</evidence>
<keyword evidence="1" id="KW-1133">Transmembrane helix</keyword>
<name>A0A4R8DUT7_9BACT</name>
<organism evidence="2 3">
    <name type="scientific">Dinghuibacter silviterrae</name>
    <dbReference type="NCBI Taxonomy" id="1539049"/>
    <lineage>
        <taxon>Bacteria</taxon>
        <taxon>Pseudomonadati</taxon>
        <taxon>Bacteroidota</taxon>
        <taxon>Chitinophagia</taxon>
        <taxon>Chitinophagales</taxon>
        <taxon>Chitinophagaceae</taxon>
        <taxon>Dinghuibacter</taxon>
    </lineage>
</organism>
<evidence type="ECO:0000313" key="3">
    <source>
        <dbReference type="Proteomes" id="UP000294498"/>
    </source>
</evidence>
<dbReference type="EMBL" id="SODV01000001">
    <property type="protein sequence ID" value="TDX00931.1"/>
    <property type="molecule type" value="Genomic_DNA"/>
</dbReference>
<reference evidence="2 3" key="1">
    <citation type="submission" date="2019-03" db="EMBL/GenBank/DDBJ databases">
        <title>Genomic Encyclopedia of Type Strains, Phase IV (KMG-IV): sequencing the most valuable type-strain genomes for metagenomic binning, comparative biology and taxonomic classification.</title>
        <authorList>
            <person name="Goeker M."/>
        </authorList>
    </citation>
    <scope>NUCLEOTIDE SEQUENCE [LARGE SCALE GENOMIC DNA]</scope>
    <source>
        <strain evidence="2 3">DSM 100059</strain>
    </source>
</reference>
<sequence length="41" mass="4633">MNNSITLEIAAAIISFVAPSVYVAYQIIRFNRSLKYPKSSR</sequence>
<evidence type="ECO:0000256" key="1">
    <source>
        <dbReference type="SAM" id="Phobius"/>
    </source>
</evidence>
<dbReference type="Proteomes" id="UP000294498">
    <property type="component" value="Unassembled WGS sequence"/>
</dbReference>
<keyword evidence="1" id="KW-0472">Membrane</keyword>
<dbReference type="AlphaFoldDB" id="A0A4R8DUT7"/>